<feature type="domain" description="Glycosyltransferase subfamily 4-like N-terminal" evidence="2">
    <location>
        <begin position="15"/>
        <end position="181"/>
    </location>
</feature>
<dbReference type="PANTHER" id="PTHR12526:SF627">
    <property type="entry name" value="D-RHAMNOSYLTRANSFERASE WBPZ"/>
    <property type="match status" value="1"/>
</dbReference>
<evidence type="ECO:0000313" key="3">
    <source>
        <dbReference type="EMBL" id="GAA0353769.1"/>
    </source>
</evidence>
<dbReference type="InterPro" id="IPR001296">
    <property type="entry name" value="Glyco_trans_1"/>
</dbReference>
<gene>
    <name evidence="3" type="ORF">GCM10009092_17680</name>
</gene>
<dbReference type="RefSeq" id="WP_343844281.1">
    <property type="nucleotide sequence ID" value="NZ_BAAAEI010000007.1"/>
</dbReference>
<evidence type="ECO:0000313" key="4">
    <source>
        <dbReference type="Proteomes" id="UP001501757"/>
    </source>
</evidence>
<organism evidence="3 4">
    <name type="scientific">Bowmanella denitrificans</name>
    <dbReference type="NCBI Taxonomy" id="366582"/>
    <lineage>
        <taxon>Bacteria</taxon>
        <taxon>Pseudomonadati</taxon>
        <taxon>Pseudomonadota</taxon>
        <taxon>Gammaproteobacteria</taxon>
        <taxon>Alteromonadales</taxon>
        <taxon>Alteromonadaceae</taxon>
        <taxon>Bowmanella</taxon>
    </lineage>
</organism>
<dbReference type="InterPro" id="IPR028098">
    <property type="entry name" value="Glyco_trans_4-like_N"/>
</dbReference>
<dbReference type="SUPFAM" id="SSF53756">
    <property type="entry name" value="UDP-Glycosyltransferase/glycogen phosphorylase"/>
    <property type="match status" value="1"/>
</dbReference>
<dbReference type="Gene3D" id="3.40.50.2000">
    <property type="entry name" value="Glycogen Phosphorylase B"/>
    <property type="match status" value="2"/>
</dbReference>
<keyword evidence="4" id="KW-1185">Reference proteome</keyword>
<dbReference type="EMBL" id="BAAAEI010000007">
    <property type="protein sequence ID" value="GAA0353769.1"/>
    <property type="molecule type" value="Genomic_DNA"/>
</dbReference>
<reference evidence="3 4" key="1">
    <citation type="journal article" date="2019" name="Int. J. Syst. Evol. Microbiol.">
        <title>The Global Catalogue of Microorganisms (GCM) 10K type strain sequencing project: providing services to taxonomists for standard genome sequencing and annotation.</title>
        <authorList>
            <consortium name="The Broad Institute Genomics Platform"/>
            <consortium name="The Broad Institute Genome Sequencing Center for Infectious Disease"/>
            <person name="Wu L."/>
            <person name="Ma J."/>
        </authorList>
    </citation>
    <scope>NUCLEOTIDE SEQUENCE [LARGE SCALE GENOMIC DNA]</scope>
    <source>
        <strain evidence="3 4">JCM 13378</strain>
    </source>
</reference>
<name>A0ABN0X3K9_9ALTE</name>
<proteinExistence type="predicted"/>
<evidence type="ECO:0000259" key="2">
    <source>
        <dbReference type="Pfam" id="PF13579"/>
    </source>
</evidence>
<dbReference type="Pfam" id="PF13579">
    <property type="entry name" value="Glyco_trans_4_4"/>
    <property type="match status" value="1"/>
</dbReference>
<sequence length="391" mass="44039">MKVLHLGKYFPPFFGGIESFMAQLMRQQQRQGMDVSAIVHQQVKDFTAKTATWHGCKVHYVKSYGQLIYAPVAPAFGVRLLRLLRSDRPDIVHVHMPNLSAFWLLFLAPFTYKSRWIVHWHADVIGSVPDKKVKLLYPLYRIFERWLLSKACKVICTSLNYLDSSEALKPYRQICEVVPLGIKDEVQTVAHAKQAVAKEQIQNSCTDRPLRLICIGRLTYYKGHCYLLDALKQLRLQGIPVQLDIVGSGELEQMLKQQAEHYQLSEQVTFHGSVSEQRKQQLLTGADLLCLPSIERTEAFGVVILEAAALAIPALVTDVPGSGMSYVVEDNKTGLLVKAGNTQSLVDKLIWASLSKSALAVMGKQARLRQQHRFSIESVAKQISSLYLHGK</sequence>
<comment type="caution">
    <text evidence="3">The sequence shown here is derived from an EMBL/GenBank/DDBJ whole genome shotgun (WGS) entry which is preliminary data.</text>
</comment>
<protein>
    <submittedName>
        <fullName evidence="3">Glycosyltransferase family 4 protein</fullName>
    </submittedName>
</protein>
<dbReference type="PANTHER" id="PTHR12526">
    <property type="entry name" value="GLYCOSYLTRANSFERASE"/>
    <property type="match status" value="1"/>
</dbReference>
<dbReference type="Proteomes" id="UP001501757">
    <property type="component" value="Unassembled WGS sequence"/>
</dbReference>
<accession>A0ABN0X3K9</accession>
<evidence type="ECO:0000259" key="1">
    <source>
        <dbReference type="Pfam" id="PF00534"/>
    </source>
</evidence>
<feature type="domain" description="Glycosyl transferase family 1" evidence="1">
    <location>
        <begin position="207"/>
        <end position="368"/>
    </location>
</feature>
<dbReference type="Pfam" id="PF00534">
    <property type="entry name" value="Glycos_transf_1"/>
    <property type="match status" value="1"/>
</dbReference>